<dbReference type="AlphaFoldDB" id="A0A6A5VZB4"/>
<evidence type="ECO:0000313" key="7">
    <source>
        <dbReference type="EMBL" id="KAF1980206.1"/>
    </source>
</evidence>
<feature type="region of interest" description="Disordered" evidence="5">
    <location>
        <begin position="1"/>
        <end position="22"/>
    </location>
</feature>
<reference evidence="7" key="1">
    <citation type="journal article" date="2020" name="Stud. Mycol.">
        <title>101 Dothideomycetes genomes: a test case for predicting lifestyles and emergence of pathogens.</title>
        <authorList>
            <person name="Haridas S."/>
            <person name="Albert R."/>
            <person name="Binder M."/>
            <person name="Bloem J."/>
            <person name="Labutti K."/>
            <person name="Salamov A."/>
            <person name="Andreopoulos B."/>
            <person name="Baker S."/>
            <person name="Barry K."/>
            <person name="Bills G."/>
            <person name="Bluhm B."/>
            <person name="Cannon C."/>
            <person name="Castanera R."/>
            <person name="Culley D."/>
            <person name="Daum C."/>
            <person name="Ezra D."/>
            <person name="Gonzalez J."/>
            <person name="Henrissat B."/>
            <person name="Kuo A."/>
            <person name="Liang C."/>
            <person name="Lipzen A."/>
            <person name="Lutzoni F."/>
            <person name="Magnuson J."/>
            <person name="Mondo S."/>
            <person name="Nolan M."/>
            <person name="Ohm R."/>
            <person name="Pangilinan J."/>
            <person name="Park H.-J."/>
            <person name="Ramirez L."/>
            <person name="Alfaro M."/>
            <person name="Sun H."/>
            <person name="Tritt A."/>
            <person name="Yoshinaga Y."/>
            <person name="Zwiers L.-H."/>
            <person name="Turgeon B."/>
            <person name="Goodwin S."/>
            <person name="Spatafora J."/>
            <person name="Crous P."/>
            <person name="Grigoriev I."/>
        </authorList>
    </citation>
    <scope>NUCLEOTIDE SEQUENCE</scope>
    <source>
        <strain evidence="7">CBS 107.79</strain>
    </source>
</reference>
<evidence type="ECO:0000256" key="3">
    <source>
        <dbReference type="ARBA" id="ARBA00022989"/>
    </source>
</evidence>
<sequence length="539" mass="59807">MVEAKPSNPNITSVTDLNSDPIHPTQINGKPIPAALHGKRILNSYEDFDKTAGAWSNRKKWTLLTVVALCQTSMNFNAAIYSNAVEPLNEYFGISNARMGMVAFLVPYAFGCELWAPLSEELGRWSVMQTSLLGVNASILICALSPTFGGVTAGRVIGGLSSAGGSVTMGMVADMFDADSQQHAVLWASLWSCLGAVIGSISGGPVQQYLSWRWNFWIQLGFSVVTQAVHFFVAKETRATNMLDKAAERARKRGEDEVYGPNEVVTWGKKWHQRLTKEQLKEAIQVMLRPYYMLFTEPIVGLLSLLSGFADALIFSFFESYGYVFKQWDFSPTQISLALFPLAGSYVLAYFSFFPVVARHARQRRSGKTLEPESRLWWLLFQVILLPLGLLGSAFVASGPPLHWSGIIVFSVLIGMANFSIYYATIDYMVASYGEYSASATGGNGFARDFLAGMCALYTGKMYKNLGIRNSQLVLFGLAAVLCVPVWIFYWHGSWLREKSRFAAELNSKKEGKVNEKNTAIQQDRERRILAQSADSRDV</sequence>
<dbReference type="InterPro" id="IPR011701">
    <property type="entry name" value="MFS"/>
</dbReference>
<dbReference type="Proteomes" id="UP000800036">
    <property type="component" value="Unassembled WGS sequence"/>
</dbReference>
<dbReference type="InterPro" id="IPR036259">
    <property type="entry name" value="MFS_trans_sf"/>
</dbReference>
<accession>A0A6A5VZB4</accession>
<evidence type="ECO:0000256" key="6">
    <source>
        <dbReference type="SAM" id="Phobius"/>
    </source>
</evidence>
<evidence type="ECO:0000256" key="1">
    <source>
        <dbReference type="ARBA" id="ARBA00004141"/>
    </source>
</evidence>
<name>A0A6A5VZB4_9PLEO</name>
<dbReference type="SUPFAM" id="SSF103473">
    <property type="entry name" value="MFS general substrate transporter"/>
    <property type="match status" value="1"/>
</dbReference>
<dbReference type="OrthoDB" id="5376138at2759"/>
<dbReference type="GO" id="GO:0005886">
    <property type="term" value="C:plasma membrane"/>
    <property type="evidence" value="ECO:0007669"/>
    <property type="project" value="TreeGrafter"/>
</dbReference>
<keyword evidence="2 6" id="KW-0812">Transmembrane</keyword>
<comment type="subcellular location">
    <subcellularLocation>
        <location evidence="1">Membrane</location>
        <topology evidence="1">Multi-pass membrane protein</topology>
    </subcellularLocation>
</comment>
<dbReference type="Gene3D" id="1.20.1250.20">
    <property type="entry name" value="MFS general substrate transporter like domains"/>
    <property type="match status" value="1"/>
</dbReference>
<feature type="transmembrane region" description="Helical" evidence="6">
    <location>
        <begin position="291"/>
        <end position="315"/>
    </location>
</feature>
<dbReference type="GO" id="GO:0022857">
    <property type="term" value="F:transmembrane transporter activity"/>
    <property type="evidence" value="ECO:0007669"/>
    <property type="project" value="InterPro"/>
</dbReference>
<feature type="transmembrane region" description="Helical" evidence="6">
    <location>
        <begin position="376"/>
        <end position="396"/>
    </location>
</feature>
<evidence type="ECO:0000256" key="4">
    <source>
        <dbReference type="ARBA" id="ARBA00023136"/>
    </source>
</evidence>
<feature type="transmembrane region" description="Helical" evidence="6">
    <location>
        <begin position="402"/>
        <end position="424"/>
    </location>
</feature>
<proteinExistence type="predicted"/>
<feature type="transmembrane region" description="Helical" evidence="6">
    <location>
        <begin position="184"/>
        <end position="202"/>
    </location>
</feature>
<feature type="transmembrane region" description="Helical" evidence="6">
    <location>
        <begin position="335"/>
        <end position="356"/>
    </location>
</feature>
<evidence type="ECO:0000256" key="2">
    <source>
        <dbReference type="ARBA" id="ARBA00022692"/>
    </source>
</evidence>
<keyword evidence="4 6" id="KW-0472">Membrane</keyword>
<evidence type="ECO:0000313" key="8">
    <source>
        <dbReference type="Proteomes" id="UP000800036"/>
    </source>
</evidence>
<gene>
    <name evidence="7" type="ORF">BU23DRAFT_585977</name>
</gene>
<organism evidence="7 8">
    <name type="scientific">Bimuria novae-zelandiae CBS 107.79</name>
    <dbReference type="NCBI Taxonomy" id="1447943"/>
    <lineage>
        <taxon>Eukaryota</taxon>
        <taxon>Fungi</taxon>
        <taxon>Dikarya</taxon>
        <taxon>Ascomycota</taxon>
        <taxon>Pezizomycotina</taxon>
        <taxon>Dothideomycetes</taxon>
        <taxon>Pleosporomycetidae</taxon>
        <taxon>Pleosporales</taxon>
        <taxon>Massarineae</taxon>
        <taxon>Didymosphaeriaceae</taxon>
        <taxon>Bimuria</taxon>
    </lineage>
</organism>
<feature type="compositionally biased region" description="Polar residues" evidence="5">
    <location>
        <begin position="7"/>
        <end position="18"/>
    </location>
</feature>
<keyword evidence="8" id="KW-1185">Reference proteome</keyword>
<dbReference type="Pfam" id="PF07690">
    <property type="entry name" value="MFS_1"/>
    <property type="match status" value="1"/>
</dbReference>
<feature type="transmembrane region" description="Helical" evidence="6">
    <location>
        <begin position="214"/>
        <end position="233"/>
    </location>
</feature>
<feature type="transmembrane region" description="Helical" evidence="6">
    <location>
        <begin position="473"/>
        <end position="492"/>
    </location>
</feature>
<dbReference type="EMBL" id="ML976656">
    <property type="protein sequence ID" value="KAF1980206.1"/>
    <property type="molecule type" value="Genomic_DNA"/>
</dbReference>
<keyword evidence="3 6" id="KW-1133">Transmembrane helix</keyword>
<dbReference type="PANTHER" id="PTHR23502:SF3">
    <property type="entry name" value="MAJOR FACILITATOR SUPERFAMILY (MFS) PROFILE DOMAIN-CONTAINING PROTEIN-RELATED"/>
    <property type="match status" value="1"/>
</dbReference>
<protein>
    <submittedName>
        <fullName evidence="7">MFS general substrate transporter</fullName>
    </submittedName>
</protein>
<dbReference type="PANTHER" id="PTHR23502">
    <property type="entry name" value="MAJOR FACILITATOR SUPERFAMILY"/>
    <property type="match status" value="1"/>
</dbReference>
<evidence type="ECO:0000256" key="5">
    <source>
        <dbReference type="SAM" id="MobiDB-lite"/>
    </source>
</evidence>